<dbReference type="PANTHER" id="PTHR31975:SF1">
    <property type="entry name" value="BUD SITE SELECTION PROTEIN 7-RELATED"/>
    <property type="match status" value="1"/>
</dbReference>
<feature type="compositionally biased region" description="Polar residues" evidence="1">
    <location>
        <begin position="1173"/>
        <end position="1192"/>
    </location>
</feature>
<feature type="region of interest" description="Disordered" evidence="1">
    <location>
        <begin position="913"/>
        <end position="962"/>
    </location>
</feature>
<dbReference type="InterPro" id="IPR011990">
    <property type="entry name" value="TPR-like_helical_dom_sf"/>
</dbReference>
<reference evidence="2" key="1">
    <citation type="submission" date="2014-11" db="EMBL/GenBank/DDBJ databases">
        <authorList>
            <person name="Otto D Thomas"/>
            <person name="Naeem Raeece"/>
        </authorList>
    </citation>
    <scope>NUCLEOTIDE SEQUENCE</scope>
</reference>
<feature type="region of interest" description="Disordered" evidence="1">
    <location>
        <begin position="1360"/>
        <end position="1387"/>
    </location>
</feature>
<feature type="compositionally biased region" description="Gly residues" evidence="1">
    <location>
        <begin position="723"/>
        <end position="732"/>
    </location>
</feature>
<evidence type="ECO:0000256" key="1">
    <source>
        <dbReference type="SAM" id="MobiDB-lite"/>
    </source>
</evidence>
<name>A0A0G4HVI1_9ALVE</name>
<dbReference type="Gene3D" id="1.25.40.10">
    <property type="entry name" value="Tetratricopeptide repeat domain"/>
    <property type="match status" value="2"/>
</dbReference>
<feature type="region of interest" description="Disordered" evidence="1">
    <location>
        <begin position="239"/>
        <end position="274"/>
    </location>
</feature>
<accession>A0A0G4HVI1</accession>
<proteinExistence type="predicted"/>
<dbReference type="PANTHER" id="PTHR31975">
    <property type="entry name" value="BUD SITE SELECTION PROTEIN 7-RELATED"/>
    <property type="match status" value="1"/>
</dbReference>
<feature type="compositionally biased region" description="Gly residues" evidence="1">
    <location>
        <begin position="929"/>
        <end position="939"/>
    </location>
</feature>
<feature type="compositionally biased region" description="Basic and acidic residues" evidence="1">
    <location>
        <begin position="832"/>
        <end position="843"/>
    </location>
</feature>
<protein>
    <submittedName>
        <fullName evidence="2">Uncharacterized protein</fullName>
    </submittedName>
</protein>
<feature type="compositionally biased region" description="Basic and acidic residues" evidence="1">
    <location>
        <begin position="1132"/>
        <end position="1162"/>
    </location>
</feature>
<organism evidence="2">
    <name type="scientific">Chromera velia CCMP2878</name>
    <dbReference type="NCBI Taxonomy" id="1169474"/>
    <lineage>
        <taxon>Eukaryota</taxon>
        <taxon>Sar</taxon>
        <taxon>Alveolata</taxon>
        <taxon>Colpodellida</taxon>
        <taxon>Chromeraceae</taxon>
        <taxon>Chromera</taxon>
    </lineage>
</organism>
<feature type="region of interest" description="Disordered" evidence="1">
    <location>
        <begin position="152"/>
        <end position="197"/>
    </location>
</feature>
<dbReference type="Pfam" id="PF09295">
    <property type="entry name" value="ChAPs"/>
    <property type="match status" value="1"/>
</dbReference>
<feature type="compositionally biased region" description="Low complexity" evidence="1">
    <location>
        <begin position="1360"/>
        <end position="1374"/>
    </location>
</feature>
<evidence type="ECO:0000313" key="2">
    <source>
        <dbReference type="EMBL" id="CEM48472.1"/>
    </source>
</evidence>
<feature type="region of interest" description="Disordered" evidence="1">
    <location>
        <begin position="702"/>
        <end position="753"/>
    </location>
</feature>
<feature type="region of interest" description="Disordered" evidence="1">
    <location>
        <begin position="1121"/>
        <end position="1192"/>
    </location>
</feature>
<feature type="region of interest" description="Disordered" evidence="1">
    <location>
        <begin position="832"/>
        <end position="892"/>
    </location>
</feature>
<dbReference type="GO" id="GO:0006893">
    <property type="term" value="P:Golgi to plasma membrane transport"/>
    <property type="evidence" value="ECO:0007669"/>
    <property type="project" value="UniProtKB-ARBA"/>
</dbReference>
<sequence>MSGCTRGVPEIVDPDGAILERRTSSLHLFDGLGPPDLCVLWKYQRQDTQTLSRPASAHRSVAFCHFVVGQAVHSLQPVAAYLSGCIMSQEEREGQEKDRDREGRWQVEGGVYCCFDFVKRADVRVEVRLGAGPARQGVRAFAVFESRLEEEVPLSGGGGAPPAPPTASKGTPPVTSSHSVAGLSASPVGGPGLSEKETRELWQTTALSALMRTVDVPRTDCLRYGAAVGVRLATGAAGPFPRSLPPRGVEGMGGGRGRERGHTSAGAGGSAGGSEMSSEKLLNLVMRFVVGQAVHSLQPVAAYLSGCIMSQEEREGQEKDRDREGRWQVEGGVYCCFDFVKRADVRVEVRLGAGPARQGVRAFAVFESRLEEEVPLSGGGGAPPAPPTASKGTPPVTSSHSVAGLSASPVGGPGLSEKETRELWQTTALSALMRTVDVPRTDCLRYGAAVGVRLATGAAGPFPRSLPPRGVEGMGGGRGRERGHTSAGAGGSAGGSEMSSEKLLNLVMRSDYPLVDVHEASLLDLRGQPAAGLRVLVKAVREWGGEGPLLLAESKLLERAQAAEAALRAARLAMQASPTLLSAWLRLASCLALALQFRECLCCLNGAPFFHFPADRKYTAGIPPLKGLPRTRPGVGVGPPGRWEGGRPPSVGFSGGNLPLTLASPTLLWAEQPSEAEADWGCIPLPAAAFVCALMPGAQKGGWREGEGSSSLSARPSVDMKGSGDGIGTGDGTGEEGRDSASPSAGRPSIPLTEIMNLSERPSWVWRADRAGEDGEDLEKSSPLNFDSSAHLLRKGGALVRELWDAWSPRLRFGFPRPFGLNRNLREGREVEIQREREREGEASLRTVNSQLSPPVPPGVQVNQQQQQGGGLVSSPAASSATGTIDRPSAPSGGVLSFPLPFFGAAPFPSGGAPMTSLPPPPLAKGVRSGAGGDGGGGTPSLSPSRPSPSPREKAREGAWGSCVQMQMRGEGGSEGGTRGRLRRLVERGGVKIESLFELRALSVLADVWRLSGGIEGIREACRDVFTDAEGEGWGETLSCEQGEHGDAGTDGHSTPRSAGASAIGGAVEGTVVGGWGSGKRGRGARWRRRRLQPHMRRLLQALMEDAELLEEWEAEEVLLERDASDGSSSQKSDRDTHSHERKDHSAAPEEKMTENRQERESTSGGGGEFKAESQSVQTVQHSQAVRHSSSQEAGGSYSLFSLLGLGGGAGDAGNVSQRGQEAAVAALSPETGTLQRGSGEVRGGNVWFHSVDTEGAKKLHLEGCVWARRCWLARRMGREKDAETAARRAVCRTFCVQAWSFLLMLYSQRGMQRETLATCTSALDALSWAAVTVGIGSEGGPGAGSFEALVGGAPCLRGGSPTSGSPSGLSAPPAQAESKGGTHTGGGAGKLQGGVSLLTSSSVGIPLVPPLWILKALATLINRCGLSKVRQSFESLPGEWQHPLVGRCLADCGAPDGWRPDGWDL</sequence>
<feature type="region of interest" description="Disordered" evidence="1">
    <location>
        <begin position="461"/>
        <end position="497"/>
    </location>
</feature>
<dbReference type="GO" id="GO:0034044">
    <property type="term" value="C:exomer complex"/>
    <property type="evidence" value="ECO:0007669"/>
    <property type="project" value="TreeGrafter"/>
</dbReference>
<feature type="region of interest" description="Disordered" evidence="1">
    <location>
        <begin position="1039"/>
        <end position="1062"/>
    </location>
</feature>
<dbReference type="InterPro" id="IPR015374">
    <property type="entry name" value="ChAPs"/>
</dbReference>
<dbReference type="VEuPathDB" id="CryptoDB:Cvel_8858"/>
<feature type="region of interest" description="Disordered" evidence="1">
    <location>
        <begin position="374"/>
        <end position="419"/>
    </location>
</feature>
<dbReference type="EMBL" id="CDMZ01004050">
    <property type="protein sequence ID" value="CEM48472.1"/>
    <property type="molecule type" value="Genomic_DNA"/>
</dbReference>
<gene>
    <name evidence="2" type="ORF">Cvel_8858</name>
</gene>